<keyword evidence="2" id="KW-0012">Acyltransferase</keyword>
<dbReference type="eggNOG" id="COG0454">
    <property type="taxonomic scope" value="Bacteria"/>
</dbReference>
<dbReference type="RefSeq" id="WP_007202771.1">
    <property type="nucleotide sequence ID" value="NZ_AKKV01000030.1"/>
</dbReference>
<dbReference type="CDD" id="cd04301">
    <property type="entry name" value="NAT_SF"/>
    <property type="match status" value="1"/>
</dbReference>
<dbReference type="GO" id="GO:0005737">
    <property type="term" value="C:cytoplasm"/>
    <property type="evidence" value="ECO:0007669"/>
    <property type="project" value="TreeGrafter"/>
</dbReference>
<dbReference type="AlphaFoldDB" id="I8UD23"/>
<evidence type="ECO:0000313" key="4">
    <source>
        <dbReference type="EMBL" id="EIT84703.1"/>
    </source>
</evidence>
<organism evidence="4 5">
    <name type="scientific">Fictibacillus macauensis ZFHKF-1</name>
    <dbReference type="NCBI Taxonomy" id="1196324"/>
    <lineage>
        <taxon>Bacteria</taxon>
        <taxon>Bacillati</taxon>
        <taxon>Bacillota</taxon>
        <taxon>Bacilli</taxon>
        <taxon>Bacillales</taxon>
        <taxon>Fictibacillaceae</taxon>
        <taxon>Fictibacillus</taxon>
    </lineage>
</organism>
<dbReference type="Gene3D" id="3.40.630.30">
    <property type="match status" value="1"/>
</dbReference>
<evidence type="ECO:0000313" key="5">
    <source>
        <dbReference type="Proteomes" id="UP000004080"/>
    </source>
</evidence>
<dbReference type="Pfam" id="PF13673">
    <property type="entry name" value="Acetyltransf_10"/>
    <property type="match status" value="1"/>
</dbReference>
<proteinExistence type="predicted"/>
<dbReference type="InterPro" id="IPR016181">
    <property type="entry name" value="Acyl_CoA_acyltransferase"/>
</dbReference>
<dbReference type="OrthoDB" id="9775804at2"/>
<dbReference type="SUPFAM" id="SSF55729">
    <property type="entry name" value="Acyl-CoA N-acyltransferases (Nat)"/>
    <property type="match status" value="1"/>
</dbReference>
<name>I8UD23_9BACL</name>
<dbReference type="GO" id="GO:0008080">
    <property type="term" value="F:N-acetyltransferase activity"/>
    <property type="evidence" value="ECO:0007669"/>
    <property type="project" value="InterPro"/>
</dbReference>
<accession>I8UD23</accession>
<dbReference type="PATRIC" id="fig|1196324.3.peg.2753"/>
<evidence type="ECO:0000259" key="3">
    <source>
        <dbReference type="PROSITE" id="PS51186"/>
    </source>
</evidence>
<keyword evidence="5" id="KW-1185">Reference proteome</keyword>
<sequence length="138" mass="15827">MQNYSYQTTPPTLEEYKYLCDAVGWTDSMNFEAAEQSLQNSLYSYTVYYEKQIIGMGRIVGDGAIYFYIQDVVVHPAYQGQGIGKEIMNSLMTYLQQKAPNQAFVGLFASEGKEAFYEKYHFKNYTPTMTGMFTVISK</sequence>
<feature type="domain" description="N-acetyltransferase" evidence="3">
    <location>
        <begin position="1"/>
        <end position="138"/>
    </location>
</feature>
<dbReference type="InterPro" id="IPR000182">
    <property type="entry name" value="GNAT_dom"/>
</dbReference>
<dbReference type="EMBL" id="AKKV01000030">
    <property type="protein sequence ID" value="EIT84703.1"/>
    <property type="molecule type" value="Genomic_DNA"/>
</dbReference>
<dbReference type="InterPro" id="IPR045039">
    <property type="entry name" value="NSI-like"/>
</dbReference>
<protein>
    <submittedName>
        <fullName evidence="4">Ribosomal-protein-alanine acetyltransferase</fullName>
    </submittedName>
</protein>
<gene>
    <name evidence="4" type="ORF">A374_13465</name>
</gene>
<dbReference type="PANTHER" id="PTHR43626:SF4">
    <property type="entry name" value="GCN5-RELATED N-ACETYLTRANSFERASE 2, CHLOROPLASTIC"/>
    <property type="match status" value="1"/>
</dbReference>
<dbReference type="PANTHER" id="PTHR43626">
    <property type="entry name" value="ACYL-COA N-ACYLTRANSFERASE"/>
    <property type="match status" value="1"/>
</dbReference>
<reference evidence="4 5" key="1">
    <citation type="journal article" date="2012" name="J. Bacteriol.">
        <title>Genome of Bacillus macauensis ZFHKF-1, a Long-Chain-Forming Bacterium.</title>
        <authorList>
            <person name="Cai L."/>
            <person name="Zhang T."/>
        </authorList>
    </citation>
    <scope>NUCLEOTIDE SEQUENCE [LARGE SCALE GENOMIC DNA]</scope>
    <source>
        <strain evidence="4 5">ZFHKF-1</strain>
    </source>
</reference>
<evidence type="ECO:0000256" key="2">
    <source>
        <dbReference type="ARBA" id="ARBA00023315"/>
    </source>
</evidence>
<evidence type="ECO:0000256" key="1">
    <source>
        <dbReference type="ARBA" id="ARBA00022679"/>
    </source>
</evidence>
<comment type="caution">
    <text evidence="4">The sequence shown here is derived from an EMBL/GenBank/DDBJ whole genome shotgun (WGS) entry which is preliminary data.</text>
</comment>
<dbReference type="PROSITE" id="PS51186">
    <property type="entry name" value="GNAT"/>
    <property type="match status" value="1"/>
</dbReference>
<keyword evidence="1 4" id="KW-0808">Transferase</keyword>
<dbReference type="Proteomes" id="UP000004080">
    <property type="component" value="Unassembled WGS sequence"/>
</dbReference>